<feature type="transmembrane region" description="Helical" evidence="2">
    <location>
        <begin position="12"/>
        <end position="29"/>
    </location>
</feature>
<evidence type="ECO:0000313" key="3">
    <source>
        <dbReference type="EMBL" id="EOR72825.1"/>
    </source>
</evidence>
<evidence type="ECO:0000256" key="1">
    <source>
        <dbReference type="SAM" id="MobiDB-lite"/>
    </source>
</evidence>
<feature type="transmembrane region" description="Helical" evidence="2">
    <location>
        <begin position="106"/>
        <end position="124"/>
    </location>
</feature>
<feature type="region of interest" description="Disordered" evidence="1">
    <location>
        <begin position="163"/>
        <end position="192"/>
    </location>
</feature>
<evidence type="ECO:0000313" key="4">
    <source>
        <dbReference type="Proteomes" id="UP000014184"/>
    </source>
</evidence>
<keyword evidence="2" id="KW-1133">Transmembrane helix</keyword>
<name>A0A9P2WS30_THEFU</name>
<proteinExistence type="predicted"/>
<organism evidence="3 4">
    <name type="scientific">Thermobifida fusca TM51</name>
    <dbReference type="NCBI Taxonomy" id="1169414"/>
    <lineage>
        <taxon>Bacteria</taxon>
        <taxon>Bacillati</taxon>
        <taxon>Actinomycetota</taxon>
        <taxon>Actinomycetes</taxon>
        <taxon>Streptosporangiales</taxon>
        <taxon>Nocardiopsidaceae</taxon>
        <taxon>Thermobifida</taxon>
    </lineage>
</organism>
<feature type="transmembrane region" description="Helical" evidence="2">
    <location>
        <begin position="62"/>
        <end position="81"/>
    </location>
</feature>
<sequence length="192" mass="19866">MHGRSLTTLVRAGIFAAVSVGVSANGHAVHSGHDVPLTGTLLGGALMLAIGWALAKRERGGGIILGWMLWGQLALHLIFALTEGGTGAHATHAAARVGEETASDPTLGMLAAHLGAALVCALWLRRGEAAAFRLARQLRTLLAGMFQIGAAPPAVPCPPWAGQHRDNGAVPAPRTVPQYAVSRRGPPRPRLS</sequence>
<keyword evidence="4" id="KW-1185">Reference proteome</keyword>
<comment type="caution">
    <text evidence="3">The sequence shown here is derived from an EMBL/GenBank/DDBJ whole genome shotgun (WGS) entry which is preliminary data.</text>
</comment>
<accession>A0A9P2WS30</accession>
<keyword evidence="2" id="KW-0472">Membrane</keyword>
<evidence type="ECO:0000256" key="2">
    <source>
        <dbReference type="SAM" id="Phobius"/>
    </source>
</evidence>
<dbReference type="RefSeq" id="WP_011293498.1">
    <property type="nucleotide sequence ID" value="NZ_AOSG01000001.1"/>
</dbReference>
<protein>
    <recommendedName>
        <fullName evidence="5">Integral membrane protein</fullName>
    </recommendedName>
</protein>
<dbReference type="EMBL" id="AOSG01000001">
    <property type="protein sequence ID" value="EOR72825.1"/>
    <property type="molecule type" value="Genomic_DNA"/>
</dbReference>
<reference evidence="3 4" key="1">
    <citation type="journal article" date="2013" name="Genome Announc.">
        <title>Draft Genome Sequence of the Lignocellulose Decomposer Thermobifida fusca Strain TM51.</title>
        <authorList>
            <person name="Toth A."/>
            <person name="Barna T."/>
            <person name="Nagy I."/>
            <person name="Horvath B."/>
            <person name="Nagy I."/>
            <person name="Tancsics A."/>
            <person name="Kriszt B."/>
            <person name="Baka E."/>
            <person name="Fekete C."/>
            <person name="Kukolya J."/>
        </authorList>
    </citation>
    <scope>NUCLEOTIDE SEQUENCE [LARGE SCALE GENOMIC DNA]</scope>
    <source>
        <strain evidence="3 4">TM51</strain>
    </source>
</reference>
<dbReference type="AlphaFoldDB" id="A0A9P2WS30"/>
<dbReference type="Proteomes" id="UP000014184">
    <property type="component" value="Unassembled WGS sequence"/>
</dbReference>
<evidence type="ECO:0008006" key="5">
    <source>
        <dbReference type="Google" id="ProtNLM"/>
    </source>
</evidence>
<feature type="transmembrane region" description="Helical" evidence="2">
    <location>
        <begin position="35"/>
        <end position="55"/>
    </location>
</feature>
<keyword evidence="2" id="KW-0812">Transmembrane</keyword>
<gene>
    <name evidence="3" type="ORF">TM51_00145</name>
</gene>